<proteinExistence type="predicted"/>
<dbReference type="EMBL" id="JADNRY010000003">
    <property type="protein sequence ID" value="KAF9077856.1"/>
    <property type="molecule type" value="Genomic_DNA"/>
</dbReference>
<feature type="transmembrane region" description="Helical" evidence="1">
    <location>
        <begin position="209"/>
        <end position="231"/>
    </location>
</feature>
<sequence>MSSSNEYAKLHQWPCFSMYALFFLAVFLMTSLLVFGMDPGQKPCNCINFSDLSNPLLMLKRSKRTPLIQTSSTPISETEIWHEKIQVFCLSFLALVCYNAVFLLLIFRNVCGMISSKIDQGITLLKRHIGNNEYQHPSDQPVGRHRYAQYSGLMRPDSHTWEPNTTFFKDDWPSVAWVVGSIDFVFILFVSIFWVGLAKDIYSEGVNVLVAPVYIMFSILGACGLVLAAFVGTEFTVECLKLDISGTENGNNVAWGLCEEIWMAMGMDAVKLRKLSQMQGKGKAEEVGIL</sequence>
<feature type="transmembrane region" description="Helical" evidence="1">
    <location>
        <begin position="87"/>
        <end position="107"/>
    </location>
</feature>
<dbReference type="AlphaFoldDB" id="A0A9P5Q4B3"/>
<name>A0A9P5Q4B3_9AGAR</name>
<evidence type="ECO:0000313" key="3">
    <source>
        <dbReference type="Proteomes" id="UP000772434"/>
    </source>
</evidence>
<organism evidence="2 3">
    <name type="scientific">Rhodocollybia butyracea</name>
    <dbReference type="NCBI Taxonomy" id="206335"/>
    <lineage>
        <taxon>Eukaryota</taxon>
        <taxon>Fungi</taxon>
        <taxon>Dikarya</taxon>
        <taxon>Basidiomycota</taxon>
        <taxon>Agaricomycotina</taxon>
        <taxon>Agaricomycetes</taxon>
        <taxon>Agaricomycetidae</taxon>
        <taxon>Agaricales</taxon>
        <taxon>Marasmiineae</taxon>
        <taxon>Omphalotaceae</taxon>
        <taxon>Rhodocollybia</taxon>
    </lineage>
</organism>
<reference evidence="2" key="1">
    <citation type="submission" date="2020-11" db="EMBL/GenBank/DDBJ databases">
        <authorList>
            <consortium name="DOE Joint Genome Institute"/>
            <person name="Ahrendt S."/>
            <person name="Riley R."/>
            <person name="Andreopoulos W."/>
            <person name="Labutti K."/>
            <person name="Pangilinan J."/>
            <person name="Ruiz-Duenas F.J."/>
            <person name="Barrasa J.M."/>
            <person name="Sanchez-Garcia M."/>
            <person name="Camarero S."/>
            <person name="Miyauchi S."/>
            <person name="Serrano A."/>
            <person name="Linde D."/>
            <person name="Babiker R."/>
            <person name="Drula E."/>
            <person name="Ayuso-Fernandez I."/>
            <person name="Pacheco R."/>
            <person name="Padilla G."/>
            <person name="Ferreira P."/>
            <person name="Barriuso J."/>
            <person name="Kellner H."/>
            <person name="Castanera R."/>
            <person name="Alfaro M."/>
            <person name="Ramirez L."/>
            <person name="Pisabarro A.G."/>
            <person name="Kuo A."/>
            <person name="Tritt A."/>
            <person name="Lipzen A."/>
            <person name="He G."/>
            <person name="Yan M."/>
            <person name="Ng V."/>
            <person name="Cullen D."/>
            <person name="Martin F."/>
            <person name="Rosso M.-N."/>
            <person name="Henrissat B."/>
            <person name="Hibbett D."/>
            <person name="Martinez A.T."/>
            <person name="Grigoriev I.V."/>
        </authorList>
    </citation>
    <scope>NUCLEOTIDE SEQUENCE</scope>
    <source>
        <strain evidence="2">AH 40177</strain>
    </source>
</reference>
<accession>A0A9P5Q4B3</accession>
<dbReference type="Proteomes" id="UP000772434">
    <property type="component" value="Unassembled WGS sequence"/>
</dbReference>
<gene>
    <name evidence="2" type="ORF">BDP27DRAFT_1357239</name>
</gene>
<keyword evidence="1" id="KW-1133">Transmembrane helix</keyword>
<keyword evidence="1" id="KW-0812">Transmembrane</keyword>
<evidence type="ECO:0000256" key="1">
    <source>
        <dbReference type="SAM" id="Phobius"/>
    </source>
</evidence>
<protein>
    <submittedName>
        <fullName evidence="2">Uncharacterized protein</fullName>
    </submittedName>
</protein>
<feature type="transmembrane region" description="Helical" evidence="1">
    <location>
        <begin position="16"/>
        <end position="35"/>
    </location>
</feature>
<keyword evidence="1" id="KW-0472">Membrane</keyword>
<feature type="transmembrane region" description="Helical" evidence="1">
    <location>
        <begin position="175"/>
        <end position="197"/>
    </location>
</feature>
<keyword evidence="3" id="KW-1185">Reference proteome</keyword>
<evidence type="ECO:0000313" key="2">
    <source>
        <dbReference type="EMBL" id="KAF9077856.1"/>
    </source>
</evidence>
<comment type="caution">
    <text evidence="2">The sequence shown here is derived from an EMBL/GenBank/DDBJ whole genome shotgun (WGS) entry which is preliminary data.</text>
</comment>